<dbReference type="GO" id="GO:0051082">
    <property type="term" value="F:unfolded protein binding"/>
    <property type="evidence" value="ECO:0007669"/>
    <property type="project" value="TreeGrafter"/>
</dbReference>
<dbReference type="PANTHER" id="PTHR13194:SF19">
    <property type="entry name" value="NAD(P)-BINDING ROSSMANN-FOLD SUPERFAMILY PROTEIN"/>
    <property type="match status" value="1"/>
</dbReference>
<evidence type="ECO:0000313" key="3">
    <source>
        <dbReference type="EMBL" id="OLL23828.1"/>
    </source>
</evidence>
<dbReference type="InterPro" id="IPR008979">
    <property type="entry name" value="Galactose-bd-like_sf"/>
</dbReference>
<name>A0A1U7LMH0_NEOID</name>
<comment type="similarity">
    <text evidence="1">Belongs to the CIA30 family.</text>
</comment>
<evidence type="ECO:0000313" key="4">
    <source>
        <dbReference type="Proteomes" id="UP000186594"/>
    </source>
</evidence>
<dbReference type="EMBL" id="LXFE01001184">
    <property type="protein sequence ID" value="OLL23828.1"/>
    <property type="molecule type" value="Genomic_DNA"/>
</dbReference>
<evidence type="ECO:0000256" key="1">
    <source>
        <dbReference type="ARBA" id="ARBA00007884"/>
    </source>
</evidence>
<dbReference type="OrthoDB" id="426386at2759"/>
<organism evidence="3 4">
    <name type="scientific">Neolecta irregularis (strain DAH-3)</name>
    <dbReference type="NCBI Taxonomy" id="1198029"/>
    <lineage>
        <taxon>Eukaryota</taxon>
        <taxon>Fungi</taxon>
        <taxon>Dikarya</taxon>
        <taxon>Ascomycota</taxon>
        <taxon>Taphrinomycotina</taxon>
        <taxon>Neolectales</taxon>
        <taxon>Neolectaceae</taxon>
        <taxon>Neolecta</taxon>
    </lineage>
</organism>
<dbReference type="InterPro" id="IPR039131">
    <property type="entry name" value="NDUFAF1"/>
</dbReference>
<sequence length="205" mass="23329">MASYSCKYLPLFGSCLSWRKEDWTNSDDTVRGGTSYSKLLVSSEYNSVTFAGKLDCKLLGAAFASQRTTSTTQKWDLCEYDGIKITLRAGDGKMYTLNIKTDIPPHTPDGRDQSSLQYSFDFIADDSKEEQVIYALFERFIPSYRGRKQEGAPPLNRANIRRWSIMIRSFFGKQEGDFCLVLDNLSAFEKRKSNQDRPCGLCLLQ</sequence>
<evidence type="ECO:0000259" key="2">
    <source>
        <dbReference type="Pfam" id="PF08547"/>
    </source>
</evidence>
<protein>
    <recommendedName>
        <fullName evidence="2">NADH:ubiquinone oxidoreductase intermediate-associated protein 30 domain-containing protein</fullName>
    </recommendedName>
</protein>
<dbReference type="GO" id="GO:0010257">
    <property type="term" value="P:NADH dehydrogenase complex assembly"/>
    <property type="evidence" value="ECO:0007669"/>
    <property type="project" value="TreeGrafter"/>
</dbReference>
<gene>
    <name evidence="3" type="ORF">NEOLI_005258</name>
</gene>
<feature type="domain" description="NADH:ubiquinone oxidoreductase intermediate-associated protein 30" evidence="2">
    <location>
        <begin position="21"/>
        <end position="181"/>
    </location>
</feature>
<dbReference type="SUPFAM" id="SSF49785">
    <property type="entry name" value="Galactose-binding domain-like"/>
    <property type="match status" value="1"/>
</dbReference>
<dbReference type="AlphaFoldDB" id="A0A1U7LMH0"/>
<reference evidence="3 4" key="1">
    <citation type="submission" date="2016-04" db="EMBL/GenBank/DDBJ databases">
        <title>Evolutionary innovation and constraint leading to complex multicellularity in the Ascomycota.</title>
        <authorList>
            <person name="Cisse O."/>
            <person name="Nguyen A."/>
            <person name="Hewitt D.A."/>
            <person name="Jedd G."/>
            <person name="Stajich J.E."/>
        </authorList>
    </citation>
    <scope>NUCLEOTIDE SEQUENCE [LARGE SCALE GENOMIC DNA]</scope>
    <source>
        <strain evidence="3 4">DAH-3</strain>
    </source>
</reference>
<dbReference type="InterPro" id="IPR013857">
    <property type="entry name" value="NADH-UbQ_OxRdtase-assoc_prot30"/>
</dbReference>
<dbReference type="OMA" id="IMVRSFF"/>
<accession>A0A1U7LMH0</accession>
<comment type="caution">
    <text evidence="3">The sequence shown here is derived from an EMBL/GenBank/DDBJ whole genome shotgun (WGS) entry which is preliminary data.</text>
</comment>
<dbReference type="PANTHER" id="PTHR13194">
    <property type="entry name" value="COMPLEX I INTERMEDIATE-ASSOCIATED PROTEIN 30"/>
    <property type="match status" value="1"/>
</dbReference>
<keyword evidence="4" id="KW-1185">Reference proteome</keyword>
<dbReference type="Pfam" id="PF08547">
    <property type="entry name" value="CIA30"/>
    <property type="match status" value="1"/>
</dbReference>
<dbReference type="Proteomes" id="UP000186594">
    <property type="component" value="Unassembled WGS sequence"/>
</dbReference>
<proteinExistence type="inferred from homology"/>